<keyword evidence="2" id="KW-1185">Reference proteome</keyword>
<evidence type="ECO:0000313" key="1">
    <source>
        <dbReference type="EMBL" id="MPW26835.1"/>
    </source>
</evidence>
<protein>
    <recommendedName>
        <fullName evidence="3">Tetratricopeptide repeat protein</fullName>
    </recommendedName>
</protein>
<organism evidence="1 2">
    <name type="scientific">Alkalibaculum sporogenes</name>
    <dbReference type="NCBI Taxonomy" id="2655001"/>
    <lineage>
        <taxon>Bacteria</taxon>
        <taxon>Bacillati</taxon>
        <taxon>Bacillota</taxon>
        <taxon>Clostridia</taxon>
        <taxon>Eubacteriales</taxon>
        <taxon>Eubacteriaceae</taxon>
        <taxon>Alkalibaculum</taxon>
    </lineage>
</organism>
<comment type="caution">
    <text evidence="1">The sequence shown here is derived from an EMBL/GenBank/DDBJ whole genome shotgun (WGS) entry which is preliminary data.</text>
</comment>
<dbReference type="AlphaFoldDB" id="A0A6A7KBV5"/>
<dbReference type="SUPFAM" id="SSF48452">
    <property type="entry name" value="TPR-like"/>
    <property type="match status" value="1"/>
</dbReference>
<accession>A0A6A7KBV5</accession>
<proteinExistence type="predicted"/>
<evidence type="ECO:0000313" key="2">
    <source>
        <dbReference type="Proteomes" id="UP000440004"/>
    </source>
</evidence>
<reference evidence="1 2" key="1">
    <citation type="submission" date="2019-10" db="EMBL/GenBank/DDBJ databases">
        <title>Alkalibaculum tamaniensis sp.nov., a new alkaliphilic acetogen, isolated on methoxylated aromatics from a mud volcano.</title>
        <authorList>
            <person name="Khomyakova M.A."/>
            <person name="Merkel A.Y."/>
            <person name="Bonch-Osmolovskaya E.A."/>
            <person name="Slobodkin A.I."/>
        </authorList>
    </citation>
    <scope>NUCLEOTIDE SEQUENCE [LARGE SCALE GENOMIC DNA]</scope>
    <source>
        <strain evidence="1 2">M08DMB</strain>
    </source>
</reference>
<dbReference type="Gene3D" id="1.25.40.10">
    <property type="entry name" value="Tetratricopeptide repeat domain"/>
    <property type="match status" value="1"/>
</dbReference>
<gene>
    <name evidence="1" type="ORF">GC105_13695</name>
</gene>
<dbReference type="EMBL" id="WHNX01000029">
    <property type="protein sequence ID" value="MPW26835.1"/>
    <property type="molecule type" value="Genomic_DNA"/>
</dbReference>
<evidence type="ECO:0008006" key="3">
    <source>
        <dbReference type="Google" id="ProtNLM"/>
    </source>
</evidence>
<sequence>MDRSENQHELDKLCFSIRQLIEQHKYEESELLIQSAIGSHPHSPEPHNLIGILLEKKGDHLTAMKHFRAAWALEPTYLPAQHNLEHYGTFFSKGKCAYDETDCIKEKNEDLYKVEYDEHGIGHVVRRIKNERINK</sequence>
<dbReference type="InterPro" id="IPR011990">
    <property type="entry name" value="TPR-like_helical_dom_sf"/>
</dbReference>
<name>A0A6A7KBV5_9FIRM</name>
<dbReference type="Proteomes" id="UP000440004">
    <property type="component" value="Unassembled WGS sequence"/>
</dbReference>